<reference evidence="4 5" key="1">
    <citation type="submission" date="2021-08" db="EMBL/GenBank/DDBJ databases">
        <title>FDA dAtabase for Regulatory Grade micrObial Sequences (FDA-ARGOS): Supporting development and validation of Infectious Disease Dx tests.</title>
        <authorList>
            <person name="Sproer C."/>
            <person name="Gronow S."/>
            <person name="Severitt S."/>
            <person name="Schroder I."/>
            <person name="Tallon L."/>
            <person name="Sadzewicz L."/>
            <person name="Zhao X."/>
            <person name="Boylan J."/>
            <person name="Ott S."/>
            <person name="Bowen H."/>
            <person name="Vavikolanu K."/>
            <person name="Hazen T."/>
            <person name="Aluvathingal J."/>
            <person name="Nadendla S."/>
            <person name="Lowell S."/>
            <person name="Myers T."/>
            <person name="Yan Y."/>
            <person name="Sichtig H."/>
        </authorList>
    </citation>
    <scope>NUCLEOTIDE SEQUENCE [LARGE SCALE GENOMIC DNA]</scope>
    <source>
        <strain evidence="4 5">FDAARGOS_1460</strain>
    </source>
</reference>
<feature type="coiled-coil region" evidence="2">
    <location>
        <begin position="58"/>
        <end position="116"/>
    </location>
</feature>
<organism evidence="4 5">
    <name type="scientific">Anaerococcus murdochii</name>
    <dbReference type="NCBI Taxonomy" id="411577"/>
    <lineage>
        <taxon>Bacteria</taxon>
        <taxon>Bacillati</taxon>
        <taxon>Bacillota</taxon>
        <taxon>Tissierellia</taxon>
        <taxon>Tissierellales</taxon>
        <taxon>Peptoniphilaceae</taxon>
        <taxon>Anaerococcus</taxon>
    </lineage>
</organism>
<keyword evidence="1" id="KW-1188">Viral release from host cell</keyword>
<dbReference type="RefSeq" id="WP_223419014.1">
    <property type="nucleotide sequence ID" value="NZ_JAIPME010000002.1"/>
</dbReference>
<evidence type="ECO:0000256" key="1">
    <source>
        <dbReference type="ARBA" id="ARBA00022612"/>
    </source>
</evidence>
<dbReference type="NCBIfam" id="TIGR01760">
    <property type="entry name" value="tape_meas_TP901"/>
    <property type="match status" value="2"/>
</dbReference>
<dbReference type="PANTHER" id="PTHR37813:SF1">
    <property type="entry name" value="FELS-2 PROPHAGE PROTEIN"/>
    <property type="match status" value="1"/>
</dbReference>
<feature type="domain" description="Phage tail tape measure protein" evidence="3">
    <location>
        <begin position="302"/>
        <end position="499"/>
    </location>
</feature>
<keyword evidence="2" id="KW-0175">Coiled coil</keyword>
<evidence type="ECO:0000313" key="5">
    <source>
        <dbReference type="Proteomes" id="UP000734271"/>
    </source>
</evidence>
<dbReference type="Pfam" id="PF10145">
    <property type="entry name" value="PhageMin_Tail"/>
    <property type="match status" value="1"/>
</dbReference>
<proteinExistence type="predicted"/>
<gene>
    <name evidence="4" type="ORF">K8P03_05165</name>
</gene>
<protein>
    <submittedName>
        <fullName evidence="4">Phage tail tape measure protein</fullName>
    </submittedName>
</protein>
<name>A0ABS7SYS1_9FIRM</name>
<dbReference type="PANTHER" id="PTHR37813">
    <property type="entry name" value="FELS-2 PROPHAGE PROTEIN"/>
    <property type="match status" value="1"/>
</dbReference>
<evidence type="ECO:0000313" key="4">
    <source>
        <dbReference type="EMBL" id="MBZ2386688.1"/>
    </source>
</evidence>
<dbReference type="Proteomes" id="UP000734271">
    <property type="component" value="Unassembled WGS sequence"/>
</dbReference>
<sequence>MATKIRGMTIEIGADTSKFDKVMGKTYNQLNKLDKAMREINSLLKKAPNDKDLYSQSFTTLNKQIEVSKERLAELNKAYKILEKDFKDGKVGQDELMALQREIKATEQKIRSFEGSLKTIGQKSSAFAELTGKIQIFDEKIGKTKETLGKLNEALKLDPKNVDVAREKQVILGQAISQTKEKLELVKSAQEEALKEFNKGELAREEYAKISAEVVKTTGELKKLTLEASEGYKKLNEMGDKLNSFGDKANSVGNSLTMKVTAPIAGMFTAATKEAVDLESAMAGVLKTTDMTEAELSQMKDTFVEMSKEGPVAAKDLAAIGEMAGQLGIKKENIADFAKTISDLTIATNLTKEQGSMDLSRFINITQMSQDEVSNLGSAIVDLGNNFATSEAEITEMGLRLAAQGKIINLTEAEIMGIATALSSVGLKAEQGGSAFSRVMYKMNRAILESESSTKQMNTILERTGLTLNQVVNASKLTGKEGKATFKAIANAMNMSEDELKELIKTFKESNEQVSILSEVTGIHAEDMAESWRKGPTQVLYSFLEGMGNLKKDGKDLSEIFKGLGMNNIREIDTVQRLAGAHDKFADAIHTSTKAYEENTALAKEVAIFAETNAARFKQLKNNLVAFGLKVADTLLPVMEDTVSWLIEMADKASKLDPKQIKFWVKALLGLAALGPSIKAVGILSKGLGGLFKVAGDVAGNMKLLKGGLSLAGAETGLFSKGIAQLAFALGPKGLLVAAIAGGAIYGFKKLNDHMKEACIQSDVFGEEVSEGTKKAVGGFLELDKEATTALNGLKASGDIVSKETVETISGHFASLGGEIAKKVDEKKEEAVGSIRKMYEEMGVERNAHNMAIESGVERVYANISKRTEEGEARIKEILEKASSDKRTLTEEERAEIDKIQTQMRDDGIKVLSESEKEYAVIRQRMKDQAGILSTEQAAKLVKDSLETKEKTIAEAEEEYATRIGIAEELRAQGTEESAKLADEIIENARKVREKTIKDAEERHEKIVKEAKEQAKGHVGEVNWETGEILKGWELFSKNMGENWDGFWKSVDETVERWGKQISGSWNNAKTSVKTWFKNLWEDINITLDGFVIQMKRKINTQIDNFKKLPGKIADKITQGWNSVTKGLYDLFIKPFETIVENIKKMFDFTMPMPRIPRPHIQWQEYQVLNTSFSIPAGINWYKKGAIFTKPTMFNTPYGMKGVGEAGPEAVLPIEKLSGIFVDTMAKLEGSTGGDIYISGNEFVVRNDNDIELIAKELQKMIDRKRRGLGL</sequence>
<dbReference type="Gene3D" id="1.25.40.10">
    <property type="entry name" value="Tetratricopeptide repeat domain"/>
    <property type="match status" value="1"/>
</dbReference>
<evidence type="ECO:0000259" key="3">
    <source>
        <dbReference type="Pfam" id="PF10145"/>
    </source>
</evidence>
<dbReference type="SUPFAM" id="SSF58113">
    <property type="entry name" value="Apolipoprotein A-I"/>
    <property type="match status" value="1"/>
</dbReference>
<dbReference type="InterPro" id="IPR010090">
    <property type="entry name" value="Phage_tape_meas"/>
</dbReference>
<evidence type="ECO:0000256" key="2">
    <source>
        <dbReference type="SAM" id="Coils"/>
    </source>
</evidence>
<dbReference type="EMBL" id="JAIPME010000002">
    <property type="protein sequence ID" value="MBZ2386688.1"/>
    <property type="molecule type" value="Genomic_DNA"/>
</dbReference>
<accession>A0ABS7SYS1</accession>
<comment type="caution">
    <text evidence="4">The sequence shown here is derived from an EMBL/GenBank/DDBJ whole genome shotgun (WGS) entry which is preliminary data.</text>
</comment>
<keyword evidence="5" id="KW-1185">Reference proteome</keyword>
<dbReference type="InterPro" id="IPR011990">
    <property type="entry name" value="TPR-like_helical_dom_sf"/>
</dbReference>